<feature type="domain" description="GGDEF" evidence="1">
    <location>
        <begin position="324"/>
        <end position="446"/>
    </location>
</feature>
<dbReference type="SUPFAM" id="SSF55073">
    <property type="entry name" value="Nucleotide cyclase"/>
    <property type="match status" value="1"/>
</dbReference>
<sequence>MTFGGQRTMHTVATILLATPHPDAVAALLTSLSRSGYACRLTSPDTLSSAIAQEAPDILLLGPGFSGNLLETALHSAANAPCPALLLAAPGDEAAVLSAQEHALAGILPWPDSIDALPYYLHPLTRLATMQSELARRQQTCHLPATAAGHGNPSLSDPPASVLIISTHPSVASLQATLAPEVDVTTAPDTFSAQSLMEGRRFDACIMVPDTDREALFDLCLQIRRNPRLFNLPVLFLDDEQPLKALSMGASHGLPLSASAADLRFALRTLVQRQRQRWALRQAMEQTRSAPFASPIAREAYNSQFMDQYARAFLAERAHPHAFAIVGLLFAGVDAIEHEFGADAEQNLIAQIAQWLTLLVRAEDMVVHLDGARFCVILPDTPPEEAALVMNRIAGVISNTDFAVRDVYRVVTVWPYVVPMDLTLCQQAPSLATEVIQVLESKTALL</sequence>
<dbReference type="InterPro" id="IPR043128">
    <property type="entry name" value="Rev_trsase/Diguanyl_cyclase"/>
</dbReference>
<dbReference type="SUPFAM" id="SSF52172">
    <property type="entry name" value="CheY-like"/>
    <property type="match status" value="2"/>
</dbReference>
<accession>A0A1N7IXF1</accession>
<dbReference type="InterPro" id="IPR029787">
    <property type="entry name" value="Nucleotide_cyclase"/>
</dbReference>
<evidence type="ECO:0000259" key="1">
    <source>
        <dbReference type="PROSITE" id="PS50887"/>
    </source>
</evidence>
<dbReference type="Pfam" id="PF00990">
    <property type="entry name" value="GGDEF"/>
    <property type="match status" value="1"/>
</dbReference>
<dbReference type="AlphaFoldDB" id="A0A1N7IXF1"/>
<organism evidence="2 3">
    <name type="scientific">Insolitispirillum peregrinum</name>
    <dbReference type="NCBI Taxonomy" id="80876"/>
    <lineage>
        <taxon>Bacteria</taxon>
        <taxon>Pseudomonadati</taxon>
        <taxon>Pseudomonadota</taxon>
        <taxon>Alphaproteobacteria</taxon>
        <taxon>Rhodospirillales</taxon>
        <taxon>Novispirillaceae</taxon>
        <taxon>Insolitispirillum</taxon>
    </lineage>
</organism>
<dbReference type="Proteomes" id="UP000185678">
    <property type="component" value="Unassembled WGS sequence"/>
</dbReference>
<name>A0A1N7IXF1_9PROT</name>
<dbReference type="OrthoDB" id="7342124at2"/>
<reference evidence="2 3" key="1">
    <citation type="submission" date="2017-01" db="EMBL/GenBank/DDBJ databases">
        <authorList>
            <person name="Mah S.A."/>
            <person name="Swanson W.J."/>
            <person name="Moy G.W."/>
            <person name="Vacquier V.D."/>
        </authorList>
    </citation>
    <scope>NUCLEOTIDE SEQUENCE [LARGE SCALE GENOMIC DNA]</scope>
    <source>
        <strain evidence="2 3">DSM 11589</strain>
    </source>
</reference>
<keyword evidence="3" id="KW-1185">Reference proteome</keyword>
<gene>
    <name evidence="2" type="ORF">SAMN05421779_101720</name>
</gene>
<evidence type="ECO:0000313" key="3">
    <source>
        <dbReference type="Proteomes" id="UP000185678"/>
    </source>
</evidence>
<evidence type="ECO:0000313" key="2">
    <source>
        <dbReference type="EMBL" id="SIS41778.1"/>
    </source>
</evidence>
<dbReference type="Gene3D" id="3.30.70.270">
    <property type="match status" value="1"/>
</dbReference>
<dbReference type="STRING" id="80876.SAMN05421779_101720"/>
<proteinExistence type="predicted"/>
<protein>
    <submittedName>
        <fullName evidence="2">Two-component system, cell cycle response regulator</fullName>
    </submittedName>
</protein>
<dbReference type="EMBL" id="FTOA01000001">
    <property type="protein sequence ID" value="SIS41778.1"/>
    <property type="molecule type" value="Genomic_DNA"/>
</dbReference>
<dbReference type="InterPro" id="IPR000160">
    <property type="entry name" value="GGDEF_dom"/>
</dbReference>
<dbReference type="PROSITE" id="PS50887">
    <property type="entry name" value="GGDEF"/>
    <property type="match status" value="1"/>
</dbReference>
<dbReference type="InterPro" id="IPR011006">
    <property type="entry name" value="CheY-like_superfamily"/>
</dbReference>